<protein>
    <submittedName>
        <fullName evidence="1">Uncharacterized protein</fullName>
    </submittedName>
</protein>
<name>A0ABS6IJG5_9HYPH</name>
<evidence type="ECO:0000313" key="2">
    <source>
        <dbReference type="Proteomes" id="UP000727907"/>
    </source>
</evidence>
<dbReference type="Proteomes" id="UP000727907">
    <property type="component" value="Unassembled WGS sequence"/>
</dbReference>
<dbReference type="EMBL" id="JAHOPB010000001">
    <property type="protein sequence ID" value="MBU8874736.1"/>
    <property type="molecule type" value="Genomic_DNA"/>
</dbReference>
<comment type="caution">
    <text evidence="1">The sequence shown here is derived from an EMBL/GenBank/DDBJ whole genome shotgun (WGS) entry which is preliminary data.</text>
</comment>
<gene>
    <name evidence="1" type="ORF">KQ910_13255</name>
</gene>
<organism evidence="1 2">
    <name type="scientific">Reyranella humidisoli</name>
    <dbReference type="NCBI Taxonomy" id="2849149"/>
    <lineage>
        <taxon>Bacteria</taxon>
        <taxon>Pseudomonadati</taxon>
        <taxon>Pseudomonadota</taxon>
        <taxon>Alphaproteobacteria</taxon>
        <taxon>Hyphomicrobiales</taxon>
        <taxon>Reyranellaceae</taxon>
        <taxon>Reyranella</taxon>
    </lineage>
</organism>
<proteinExistence type="predicted"/>
<keyword evidence="2" id="KW-1185">Reference proteome</keyword>
<accession>A0ABS6IJG5</accession>
<reference evidence="1 2" key="1">
    <citation type="submission" date="2021-06" db="EMBL/GenBank/DDBJ databases">
        <authorList>
            <person name="Lee D.H."/>
        </authorList>
    </citation>
    <scope>NUCLEOTIDE SEQUENCE [LARGE SCALE GENOMIC DNA]</scope>
    <source>
        <strain evidence="1 2">MMS21-HV4-11</strain>
    </source>
</reference>
<evidence type="ECO:0000313" key="1">
    <source>
        <dbReference type="EMBL" id="MBU8874736.1"/>
    </source>
</evidence>
<dbReference type="RefSeq" id="WP_216960763.1">
    <property type="nucleotide sequence ID" value="NZ_JAHOPB010000001.1"/>
</dbReference>
<sequence length="49" mass="5270">MLFVPVRLAGGDALWGRAGADVYAGYADSYQVTGYDVIDDFARAPRNST</sequence>